<dbReference type="Pfam" id="PF13358">
    <property type="entry name" value="DDE_3"/>
    <property type="match status" value="1"/>
</dbReference>
<evidence type="ECO:0000259" key="2">
    <source>
        <dbReference type="Pfam" id="PF13358"/>
    </source>
</evidence>
<dbReference type="InterPro" id="IPR036397">
    <property type="entry name" value="RNaseH_sf"/>
</dbReference>
<accession>A0A7E5W6I2</accession>
<dbReference type="InterPro" id="IPR038717">
    <property type="entry name" value="Tc1-like_DDE_dom"/>
</dbReference>
<reference evidence="4" key="1">
    <citation type="submission" date="2025-08" db="UniProtKB">
        <authorList>
            <consortium name="RefSeq"/>
        </authorList>
    </citation>
    <scope>IDENTIFICATION</scope>
</reference>
<evidence type="ECO:0000256" key="1">
    <source>
        <dbReference type="SAM" id="MobiDB-lite"/>
    </source>
</evidence>
<organism evidence="3 4">
    <name type="scientific">Trichoplusia ni</name>
    <name type="common">Cabbage looper</name>
    <dbReference type="NCBI Taxonomy" id="7111"/>
    <lineage>
        <taxon>Eukaryota</taxon>
        <taxon>Metazoa</taxon>
        <taxon>Ecdysozoa</taxon>
        <taxon>Arthropoda</taxon>
        <taxon>Hexapoda</taxon>
        <taxon>Insecta</taxon>
        <taxon>Pterygota</taxon>
        <taxon>Neoptera</taxon>
        <taxon>Endopterygota</taxon>
        <taxon>Lepidoptera</taxon>
        <taxon>Glossata</taxon>
        <taxon>Ditrysia</taxon>
        <taxon>Noctuoidea</taxon>
        <taxon>Noctuidae</taxon>
        <taxon>Plusiinae</taxon>
        <taxon>Trichoplusia</taxon>
    </lineage>
</organism>
<dbReference type="PANTHER" id="PTHR33939">
    <property type="entry name" value="PROTEIN CBG22215"/>
    <property type="match status" value="1"/>
</dbReference>
<gene>
    <name evidence="4" type="primary">LOC113499852</name>
</gene>
<dbReference type="Gene3D" id="3.30.420.10">
    <property type="entry name" value="Ribonuclease H-like superfamily/Ribonuclease H"/>
    <property type="match status" value="1"/>
</dbReference>
<dbReference type="RefSeq" id="XP_026736219.1">
    <property type="nucleotide sequence ID" value="XM_026880418.1"/>
</dbReference>
<dbReference type="Proteomes" id="UP000322000">
    <property type="component" value="Chromosome 13"/>
</dbReference>
<dbReference type="GO" id="GO:0003676">
    <property type="term" value="F:nucleic acid binding"/>
    <property type="evidence" value="ECO:0007669"/>
    <property type="project" value="InterPro"/>
</dbReference>
<dbReference type="GeneID" id="113499852"/>
<feature type="compositionally biased region" description="Acidic residues" evidence="1">
    <location>
        <begin position="192"/>
        <end position="220"/>
    </location>
</feature>
<dbReference type="AlphaFoldDB" id="A0A7E5W6I2"/>
<evidence type="ECO:0000313" key="3">
    <source>
        <dbReference type="Proteomes" id="UP000322000"/>
    </source>
</evidence>
<sequence>MFKADTKTGDYHDQMNAENFTKWLTEKLLPNIPINSIIVMDNAPYHSKEENKTPNMNNKKQVMVEWLQAHNIEFPDNSTKLELYLIIKQNKLPKNFKIDKLLADHGHEVLRLPPYNCDLNPIEYIWNLLKQRVSEKNVEQLESKIESLTLEALASITPDDWKKEVNHVKRLEEEYWRKDRITDELFIINTADDSESSDSNSESDSESDNDDDMSGIEELV</sequence>
<feature type="region of interest" description="Disordered" evidence="1">
    <location>
        <begin position="189"/>
        <end position="220"/>
    </location>
</feature>
<name>A0A7E5W6I2_TRINI</name>
<protein>
    <submittedName>
        <fullName evidence="4">Uncharacterized protein LOC113499852 isoform X2</fullName>
    </submittedName>
</protein>
<dbReference type="PANTHER" id="PTHR33939:SF1">
    <property type="entry name" value="DUF4371 DOMAIN-CONTAINING PROTEIN"/>
    <property type="match status" value="1"/>
</dbReference>
<keyword evidence="3" id="KW-1185">Reference proteome</keyword>
<evidence type="ECO:0000313" key="4">
    <source>
        <dbReference type="RefSeq" id="XP_026736219.1"/>
    </source>
</evidence>
<feature type="domain" description="Tc1-like transposase DDE" evidence="2">
    <location>
        <begin position="11"/>
        <end position="140"/>
    </location>
</feature>
<proteinExistence type="predicted"/>